<dbReference type="RefSeq" id="WP_063365871.1">
    <property type="nucleotide sequence ID" value="NZ_AQHB01000023.1"/>
</dbReference>
<reference evidence="1 2" key="1">
    <citation type="submission" date="2013-07" db="EMBL/GenBank/DDBJ databases">
        <title>Comparative Genomic and Metabolomic Analysis of Twelve Strains of Pseudoalteromonas luteoviolacea.</title>
        <authorList>
            <person name="Vynne N.G."/>
            <person name="Mansson M."/>
            <person name="Gram L."/>
        </authorList>
    </citation>
    <scope>NUCLEOTIDE SEQUENCE [LARGE SCALE GENOMIC DNA]</scope>
    <source>
        <strain evidence="1 2">DSM 6061</strain>
    </source>
</reference>
<name>A0A166VBJ0_9GAMM</name>
<organism evidence="1 2">
    <name type="scientific">Pseudoalteromonas luteoviolacea DSM 6061</name>
    <dbReference type="NCBI Taxonomy" id="1365250"/>
    <lineage>
        <taxon>Bacteria</taxon>
        <taxon>Pseudomonadati</taxon>
        <taxon>Pseudomonadota</taxon>
        <taxon>Gammaproteobacteria</taxon>
        <taxon>Alteromonadales</taxon>
        <taxon>Pseudoalteromonadaceae</taxon>
        <taxon>Pseudoalteromonas</taxon>
    </lineage>
</organism>
<dbReference type="AlphaFoldDB" id="A0A166VBJ0"/>
<keyword evidence="2" id="KW-1185">Reference proteome</keyword>
<dbReference type="EMBL" id="AUYB01000132">
    <property type="protein sequence ID" value="KZN32454.1"/>
    <property type="molecule type" value="Genomic_DNA"/>
</dbReference>
<comment type="caution">
    <text evidence="1">The sequence shown here is derived from an EMBL/GenBank/DDBJ whole genome shotgun (WGS) entry which is preliminary data.</text>
</comment>
<sequence length="890" mass="100755">MEPNALKIASDASLHPGQDLSGLRQQGIEQLQKLAPETWSDHNVFDPGITLLEVLAYVLSDLSYKLSQPVADLLEVDPQTDCVPNQFLTSEEVMFSHCVTLADYRRLFLDIPIIKNLDIQTNDKVSSGETCFDLTVQLYRYEPELMEEVKNLIHQVFARARCVTHQLGEIAFYNPAEVRLGMKMVLEKTDNVVDALTDILTKVALEISPNVTRYSAHELFEKGLYVQDVYQGPRLNNGYILDSDLENTPIKKYIYSSDILDVLRQHQNIKQIEEFRFITEGGAQPGYEYWQVEVADLDPEQSNLAPQLGFLNNSFFDGLSLVIEGQAYPLSEQEISQIKSNLSEKLSAQFTSVEQNFSQSSGEYVHLSHYASLQHDLPKTYAVTEQMLNREIDSAQKAQLIQFKGYLHLFDQILADQHKQIDILPHVLALPQQQSFEFLGKVLDSMLASEAISEQMLHTFWQRAVGLPHTQLSQAVTGISGINHLVKLAMPDYQEQGLQQQLEADFSIAQLIRLNDSAAHLLARFAIKLPNANLLKYREAFGFYTSALSQCEFDPNPHENLLTRLVLLRQYVDKCRLLNEIGGLGHNRCRGFNYLSKCPKTAQLSSLSQLVMRNLGFSHHGQMPLATHNRESFYLLEGDLISEQQSETLFFVLPNWTTRLNNENFRSLVESQIAQHVPLHMSVHCVWLQREQMSLFERLYYGWLNFYGQAQRDRFSDCQAHIANVAKDIGALLESLLLDSGSMIERIIEYVLNKPKGSEVLETYLTQILQGYASGPLPEDLDVIGDSYQSIMEKVVGVITTHADLYPQGFNAQQVIYLATQLCIDHICTPNAFIEPNSNTRFTVGYSPLAYLKPILPVSFSQINSNTAVVSKFIVATSVPNRIDPEGNEE</sequence>
<accession>A0A166VBJ0</accession>
<dbReference type="PATRIC" id="fig|1365250.3.peg.4303"/>
<gene>
    <name evidence="1" type="ORF">N475_22500</name>
</gene>
<evidence type="ECO:0000313" key="1">
    <source>
        <dbReference type="EMBL" id="KZN32454.1"/>
    </source>
</evidence>
<evidence type="ECO:0000313" key="2">
    <source>
        <dbReference type="Proteomes" id="UP000076643"/>
    </source>
</evidence>
<protein>
    <submittedName>
        <fullName evidence="1">Uncharacterized protein</fullName>
    </submittedName>
</protein>
<proteinExistence type="predicted"/>
<dbReference type="Proteomes" id="UP000076643">
    <property type="component" value="Unassembled WGS sequence"/>
</dbReference>